<dbReference type="eggNOG" id="ENOG50336PJ">
    <property type="taxonomic scope" value="Bacteria"/>
</dbReference>
<feature type="compositionally biased region" description="Basic residues" evidence="1">
    <location>
        <begin position="216"/>
        <end position="235"/>
    </location>
</feature>
<accession>R1CR15</accession>
<sequence length="235" mass="27700">MRMSSLSKKIITGVLVGSVVLSLGVTALAADNNEASTLRERVKFRKEFKRPKDELMIVLDRLIEEGTITEEQSNSIKQYIEQKIEEKRHSIPPALKKDLLGELVEEGVLTEDIVDVIRNEHRELRHEKVQESLNNLVEEEVISENDVENIIDFMEQKAEERMEELDKIKNMTEVQRREYFMKKRGERKNIMSQMIEEDIITEEQAEEIRKVLPRPEHHKRPMGHFRKNRKKGPRF</sequence>
<evidence type="ECO:0000313" key="4">
    <source>
        <dbReference type="Proteomes" id="UP000013378"/>
    </source>
</evidence>
<proteinExistence type="predicted"/>
<feature type="region of interest" description="Disordered" evidence="1">
    <location>
        <begin position="211"/>
        <end position="235"/>
    </location>
</feature>
<feature type="signal peptide" evidence="2">
    <location>
        <begin position="1"/>
        <end position="29"/>
    </location>
</feature>
<evidence type="ECO:0008006" key="5">
    <source>
        <dbReference type="Google" id="ProtNLM"/>
    </source>
</evidence>
<keyword evidence="2" id="KW-0732">Signal</keyword>
<dbReference type="OrthoDB" id="1738994at2"/>
<reference evidence="3 4" key="1">
    <citation type="journal article" date="2015" name="Geomicrobiol. J.">
        <title>Caldisalinibacter kiritimatiensis gen. nov., sp. nov., a moderately thermohalophilic thiosulfate-reducing bacterium from a hypersaline microbial mat.</title>
        <authorList>
            <person name="Ben Hania W."/>
            <person name="Joseph M."/>
            <person name="Fiebig A."/>
            <person name="Bunk B."/>
            <person name="Klenk H.-P."/>
            <person name="Fardeau M.-L."/>
            <person name="Spring S."/>
        </authorList>
    </citation>
    <scope>NUCLEOTIDE SEQUENCE [LARGE SCALE GENOMIC DNA]</scope>
    <source>
        <strain evidence="3 4">L21-TH-D2</strain>
    </source>
</reference>
<dbReference type="AlphaFoldDB" id="R1CR15"/>
<dbReference type="EMBL" id="ARZA01000082">
    <property type="protein sequence ID" value="EOD01111.1"/>
    <property type="molecule type" value="Genomic_DNA"/>
</dbReference>
<comment type="caution">
    <text evidence="3">The sequence shown here is derived from an EMBL/GenBank/DDBJ whole genome shotgun (WGS) entry which is preliminary data.</text>
</comment>
<organism evidence="3 4">
    <name type="scientific">Caldisalinibacter kiritimatiensis</name>
    <dbReference type="NCBI Taxonomy" id="1304284"/>
    <lineage>
        <taxon>Bacteria</taxon>
        <taxon>Bacillati</taxon>
        <taxon>Bacillota</taxon>
        <taxon>Tissierellia</taxon>
        <taxon>Tissierellales</taxon>
        <taxon>Thermohalobacteraceae</taxon>
        <taxon>Caldisalinibacter</taxon>
    </lineage>
</organism>
<keyword evidence="4" id="KW-1185">Reference proteome</keyword>
<name>R1CR15_9FIRM</name>
<feature type="chain" id="PRO_5004346541" description="CARD domain-containing protein" evidence="2">
    <location>
        <begin position="30"/>
        <end position="235"/>
    </location>
</feature>
<evidence type="ECO:0000256" key="2">
    <source>
        <dbReference type="SAM" id="SignalP"/>
    </source>
</evidence>
<dbReference type="Proteomes" id="UP000013378">
    <property type="component" value="Unassembled WGS sequence"/>
</dbReference>
<evidence type="ECO:0000256" key="1">
    <source>
        <dbReference type="SAM" id="MobiDB-lite"/>
    </source>
</evidence>
<dbReference type="STRING" id="1304284.L21TH_0822"/>
<evidence type="ECO:0000313" key="3">
    <source>
        <dbReference type="EMBL" id="EOD01111.1"/>
    </source>
</evidence>
<dbReference type="RefSeq" id="WP_006310024.1">
    <property type="nucleotide sequence ID" value="NZ_ARZA01000082.1"/>
</dbReference>
<gene>
    <name evidence="3" type="ORF">L21TH_0822</name>
</gene>
<protein>
    <recommendedName>
        <fullName evidence="5">CARD domain-containing protein</fullName>
    </recommendedName>
</protein>